<dbReference type="InterPro" id="IPR036259">
    <property type="entry name" value="MFS_trans_sf"/>
</dbReference>
<reference evidence="6" key="1">
    <citation type="journal article" date="2013" name="Genetics">
        <title>The draft genome and transcriptome of Panagrellus redivivus are shaped by the harsh demands of a free-living lifestyle.</title>
        <authorList>
            <person name="Srinivasan J."/>
            <person name="Dillman A.R."/>
            <person name="Macchietto M.G."/>
            <person name="Heikkinen L."/>
            <person name="Lakso M."/>
            <person name="Fracchia K.M."/>
            <person name="Antoshechkin I."/>
            <person name="Mortazavi A."/>
            <person name="Wong G."/>
            <person name="Sternberg P.W."/>
        </authorList>
    </citation>
    <scope>NUCLEOTIDE SEQUENCE [LARGE SCALE GENOMIC DNA]</scope>
    <source>
        <strain evidence="6">MT8872</strain>
    </source>
</reference>
<dbReference type="Gene3D" id="1.20.1250.20">
    <property type="entry name" value="MFS general substrate transporter like domains"/>
    <property type="match status" value="1"/>
</dbReference>
<dbReference type="InterPro" id="IPR050382">
    <property type="entry name" value="MFS_Na/Anion_cotransporter"/>
</dbReference>
<dbReference type="GO" id="GO:0022857">
    <property type="term" value="F:transmembrane transporter activity"/>
    <property type="evidence" value="ECO:0007669"/>
    <property type="project" value="TreeGrafter"/>
</dbReference>
<comment type="subcellular location">
    <subcellularLocation>
        <location evidence="1">Membrane</location>
        <topology evidence="1">Multi-pass membrane protein</topology>
    </subcellularLocation>
</comment>
<evidence type="ECO:0000256" key="3">
    <source>
        <dbReference type="ARBA" id="ARBA00022989"/>
    </source>
</evidence>
<proteinExistence type="predicted"/>
<accession>A0A7E4VJR4</accession>
<dbReference type="GO" id="GO:0016020">
    <property type="term" value="C:membrane"/>
    <property type="evidence" value="ECO:0007669"/>
    <property type="project" value="UniProtKB-SubCell"/>
</dbReference>
<feature type="transmembrane region" description="Helical" evidence="5">
    <location>
        <begin position="94"/>
        <end position="113"/>
    </location>
</feature>
<organism evidence="6 7">
    <name type="scientific">Panagrellus redivivus</name>
    <name type="common">Microworm</name>
    <dbReference type="NCBI Taxonomy" id="6233"/>
    <lineage>
        <taxon>Eukaryota</taxon>
        <taxon>Metazoa</taxon>
        <taxon>Ecdysozoa</taxon>
        <taxon>Nematoda</taxon>
        <taxon>Chromadorea</taxon>
        <taxon>Rhabditida</taxon>
        <taxon>Tylenchina</taxon>
        <taxon>Panagrolaimomorpha</taxon>
        <taxon>Panagrolaimoidea</taxon>
        <taxon>Panagrolaimidae</taxon>
        <taxon>Panagrellus</taxon>
    </lineage>
</organism>
<name>A0A7E4VJR4_PANRE</name>
<reference evidence="7" key="2">
    <citation type="submission" date="2020-10" db="UniProtKB">
        <authorList>
            <consortium name="WormBaseParasite"/>
        </authorList>
    </citation>
    <scope>IDENTIFICATION</scope>
</reference>
<dbReference type="AlphaFoldDB" id="A0A7E4VJR4"/>
<feature type="transmembrane region" description="Helical" evidence="5">
    <location>
        <begin position="62"/>
        <end position="82"/>
    </location>
</feature>
<protein>
    <submittedName>
        <fullName evidence="7">MFS domain-containing protein</fullName>
    </submittedName>
</protein>
<keyword evidence="3 5" id="KW-1133">Transmembrane helix</keyword>
<dbReference type="SUPFAM" id="SSF103473">
    <property type="entry name" value="MFS general substrate transporter"/>
    <property type="match status" value="1"/>
</dbReference>
<dbReference type="PANTHER" id="PTHR11662:SF399">
    <property type="entry name" value="FI19708P1-RELATED"/>
    <property type="match status" value="1"/>
</dbReference>
<sequence length="178" mass="19029">MVIMVSYLPECVICLTASCFTTNGFAILALVCLGITLTSAFVPGYNTRVVSVAPSYTAVMSAYAQGWVQIASVIAPPIVGYITPESSTTTEWGLIFLTIAGTCVVTGLFFQFFGSAEVQHWATTPRTSFLAIRAKQNVMKRTPHVSIMEENGSVHVPGVDDTAVDGVGLLPDDKEDDL</sequence>
<keyword evidence="2 5" id="KW-0812">Transmembrane</keyword>
<evidence type="ECO:0000256" key="5">
    <source>
        <dbReference type="SAM" id="Phobius"/>
    </source>
</evidence>
<dbReference type="GO" id="GO:0006820">
    <property type="term" value="P:monoatomic anion transport"/>
    <property type="evidence" value="ECO:0007669"/>
    <property type="project" value="TreeGrafter"/>
</dbReference>
<evidence type="ECO:0000313" key="7">
    <source>
        <dbReference type="WBParaSite" id="Pan_g21710.t1"/>
    </source>
</evidence>
<evidence type="ECO:0000256" key="1">
    <source>
        <dbReference type="ARBA" id="ARBA00004141"/>
    </source>
</evidence>
<dbReference type="PANTHER" id="PTHR11662">
    <property type="entry name" value="SOLUTE CARRIER FAMILY 17"/>
    <property type="match status" value="1"/>
</dbReference>
<dbReference type="WBParaSite" id="Pan_g21710.t1">
    <property type="protein sequence ID" value="Pan_g21710.t1"/>
    <property type="gene ID" value="Pan_g21710"/>
</dbReference>
<evidence type="ECO:0000256" key="4">
    <source>
        <dbReference type="ARBA" id="ARBA00023136"/>
    </source>
</evidence>
<feature type="transmembrane region" description="Helical" evidence="5">
    <location>
        <begin position="12"/>
        <end position="42"/>
    </location>
</feature>
<keyword evidence="6" id="KW-1185">Reference proteome</keyword>
<keyword evidence="4 5" id="KW-0472">Membrane</keyword>
<evidence type="ECO:0000256" key="2">
    <source>
        <dbReference type="ARBA" id="ARBA00022692"/>
    </source>
</evidence>
<dbReference type="Proteomes" id="UP000492821">
    <property type="component" value="Unassembled WGS sequence"/>
</dbReference>
<evidence type="ECO:0000313" key="6">
    <source>
        <dbReference type="Proteomes" id="UP000492821"/>
    </source>
</evidence>